<dbReference type="InterPro" id="IPR025662">
    <property type="entry name" value="Sigma_54_int_dom_ATP-bd_1"/>
</dbReference>
<dbReference type="STRING" id="582702.SAMN05192579_110121"/>
<keyword evidence="1" id="KW-0547">Nucleotide-binding</keyword>
<dbReference type="CDD" id="cd00009">
    <property type="entry name" value="AAA"/>
    <property type="match status" value="1"/>
</dbReference>
<organism evidence="9 10">
    <name type="scientific">Rhodanobacter glycinis</name>
    <dbReference type="NCBI Taxonomy" id="582702"/>
    <lineage>
        <taxon>Bacteria</taxon>
        <taxon>Pseudomonadati</taxon>
        <taxon>Pseudomonadota</taxon>
        <taxon>Gammaproteobacteria</taxon>
        <taxon>Lysobacterales</taxon>
        <taxon>Rhodanobacteraceae</taxon>
        <taxon>Rhodanobacter</taxon>
    </lineage>
</organism>
<dbReference type="GO" id="GO:0006355">
    <property type="term" value="P:regulation of DNA-templated transcription"/>
    <property type="evidence" value="ECO:0007669"/>
    <property type="project" value="InterPro"/>
</dbReference>
<feature type="domain" description="Response regulatory" evidence="8">
    <location>
        <begin position="5"/>
        <end position="119"/>
    </location>
</feature>
<dbReference type="SMART" id="SM00382">
    <property type="entry name" value="AAA"/>
    <property type="match status" value="1"/>
</dbReference>
<dbReference type="EMBL" id="RCZO01000001">
    <property type="protein sequence ID" value="TPG11292.1"/>
    <property type="molecule type" value="Genomic_DNA"/>
</dbReference>
<dbReference type="Gene3D" id="1.10.8.60">
    <property type="match status" value="1"/>
</dbReference>
<dbReference type="PROSITE" id="PS00688">
    <property type="entry name" value="SIGMA54_INTERACT_3"/>
    <property type="match status" value="1"/>
</dbReference>
<dbReference type="InterPro" id="IPR002197">
    <property type="entry name" value="HTH_Fis"/>
</dbReference>
<dbReference type="PROSITE" id="PS00675">
    <property type="entry name" value="SIGMA54_INTERACT_1"/>
    <property type="match status" value="1"/>
</dbReference>
<sequence>MNPQTVLVIDDERDIRELLTITLGRMDLQVDAVGTVGEARRALGERSYDLCFTDMRLPDGNGQEVIELIAANHPDMPVAMITAYGNVDAAVNALKAGAFDFVSKPVDIQMLRGLVRTALRLVEEKRNGGGAAKTNDSSDRLIGDSAAMQQVRATIGKLARNQAPVYIAGESGVGKELVARLIHEQGPRASGPFVPVNCGAIPSELMESEFFGHRKGSFTGASVDKEGLFQAAQGGTLFLDEVAELPLHMQVKLLRAIQEKAVRPIGGRDEIPVDVRILSATHKNLGQLVEQGQFRQDLFYRINVIELRVPPLRERRGDVPLLSAFILKALAGKSGDGVGQLSPAARDALDAYDFPGNVRELENILERAMAMCDGAIIDASDLMLPQRGVRADAVTPARHEDAAAGTAPASASANGGLDDYISNLERTAIVKALEESRYNKTAAARKLGITFRALRYKLKKLGID</sequence>
<dbReference type="Pfam" id="PF00072">
    <property type="entry name" value="Response_reg"/>
    <property type="match status" value="1"/>
</dbReference>
<comment type="caution">
    <text evidence="9">The sequence shown here is derived from an EMBL/GenBank/DDBJ whole genome shotgun (WGS) entry which is preliminary data.</text>
</comment>
<dbReference type="RefSeq" id="WP_140648508.1">
    <property type="nucleotide sequence ID" value="NZ_RCZB01000002.1"/>
</dbReference>
<feature type="modified residue" description="4-aspartylphosphate" evidence="6">
    <location>
        <position position="54"/>
    </location>
</feature>
<evidence type="ECO:0000259" key="8">
    <source>
        <dbReference type="PROSITE" id="PS50110"/>
    </source>
</evidence>
<dbReference type="PROSITE" id="PS50110">
    <property type="entry name" value="RESPONSE_REGULATORY"/>
    <property type="match status" value="1"/>
</dbReference>
<dbReference type="GO" id="GO:0005524">
    <property type="term" value="F:ATP binding"/>
    <property type="evidence" value="ECO:0007669"/>
    <property type="project" value="UniProtKB-KW"/>
</dbReference>
<dbReference type="InterPro" id="IPR025943">
    <property type="entry name" value="Sigma_54_int_dom_ATP-bd_2"/>
</dbReference>
<keyword evidence="3" id="KW-0805">Transcription regulation</keyword>
<evidence type="ECO:0000256" key="1">
    <source>
        <dbReference type="ARBA" id="ARBA00022741"/>
    </source>
</evidence>
<dbReference type="Gene3D" id="1.10.10.60">
    <property type="entry name" value="Homeodomain-like"/>
    <property type="match status" value="1"/>
</dbReference>
<dbReference type="Pfam" id="PF02954">
    <property type="entry name" value="HTH_8"/>
    <property type="match status" value="1"/>
</dbReference>
<gene>
    <name evidence="9" type="ORF">EAH88_01720</name>
</gene>
<keyword evidence="10" id="KW-1185">Reference proteome</keyword>
<keyword evidence="6" id="KW-0597">Phosphoprotein</keyword>
<accession>A0A502CF24</accession>
<dbReference type="FunFam" id="3.40.50.300:FF:000006">
    <property type="entry name" value="DNA-binding transcriptional regulator NtrC"/>
    <property type="match status" value="1"/>
</dbReference>
<dbReference type="InterPro" id="IPR001789">
    <property type="entry name" value="Sig_transdc_resp-reg_receiver"/>
</dbReference>
<dbReference type="SUPFAM" id="SSF52172">
    <property type="entry name" value="CheY-like"/>
    <property type="match status" value="1"/>
</dbReference>
<dbReference type="PANTHER" id="PTHR32071:SF100">
    <property type="entry name" value="RESPONSE REGULATOR PROTEIN PILR"/>
    <property type="match status" value="1"/>
</dbReference>
<evidence type="ECO:0000259" key="7">
    <source>
        <dbReference type="PROSITE" id="PS50045"/>
    </source>
</evidence>
<dbReference type="PRINTS" id="PR01590">
    <property type="entry name" value="HTHFIS"/>
</dbReference>
<keyword evidence="2" id="KW-0067">ATP-binding</keyword>
<reference evidence="9 10" key="1">
    <citation type="journal article" date="2019" name="Environ. Microbiol.">
        <title>Species interactions and distinct microbial communities in high Arctic permafrost affected cryosols are associated with the CH4 and CO2 gas fluxes.</title>
        <authorList>
            <person name="Altshuler I."/>
            <person name="Hamel J."/>
            <person name="Turney S."/>
            <person name="Magnuson E."/>
            <person name="Levesque R."/>
            <person name="Greer C."/>
            <person name="Whyte L.G."/>
        </authorList>
    </citation>
    <scope>NUCLEOTIDE SEQUENCE [LARGE SCALE GENOMIC DNA]</scope>
    <source>
        <strain evidence="9 10">S13Y</strain>
    </source>
</reference>
<proteinExistence type="predicted"/>
<dbReference type="InterPro" id="IPR058031">
    <property type="entry name" value="AAA_lid_NorR"/>
</dbReference>
<dbReference type="SUPFAM" id="SSF46689">
    <property type="entry name" value="Homeodomain-like"/>
    <property type="match status" value="1"/>
</dbReference>
<dbReference type="OrthoDB" id="9804019at2"/>
<dbReference type="InterPro" id="IPR003593">
    <property type="entry name" value="AAA+_ATPase"/>
</dbReference>
<protein>
    <submittedName>
        <fullName evidence="9">Sigma-54-dependent Fis family transcriptional regulator</fullName>
    </submittedName>
</protein>
<evidence type="ECO:0000256" key="4">
    <source>
        <dbReference type="ARBA" id="ARBA00023125"/>
    </source>
</evidence>
<dbReference type="GO" id="GO:0043565">
    <property type="term" value="F:sequence-specific DNA binding"/>
    <property type="evidence" value="ECO:0007669"/>
    <property type="project" value="InterPro"/>
</dbReference>
<dbReference type="InterPro" id="IPR011006">
    <property type="entry name" value="CheY-like_superfamily"/>
</dbReference>
<dbReference type="Gene3D" id="3.40.50.2300">
    <property type="match status" value="1"/>
</dbReference>
<keyword evidence="5" id="KW-0804">Transcription</keyword>
<dbReference type="GO" id="GO:0000160">
    <property type="term" value="P:phosphorelay signal transduction system"/>
    <property type="evidence" value="ECO:0007669"/>
    <property type="project" value="InterPro"/>
</dbReference>
<keyword evidence="4" id="KW-0238">DNA-binding</keyword>
<dbReference type="Proteomes" id="UP000319486">
    <property type="component" value="Unassembled WGS sequence"/>
</dbReference>
<evidence type="ECO:0000313" key="9">
    <source>
        <dbReference type="EMBL" id="TPG11292.1"/>
    </source>
</evidence>
<dbReference type="InterPro" id="IPR009057">
    <property type="entry name" value="Homeodomain-like_sf"/>
</dbReference>
<evidence type="ECO:0000313" key="10">
    <source>
        <dbReference type="Proteomes" id="UP000319486"/>
    </source>
</evidence>
<evidence type="ECO:0000256" key="6">
    <source>
        <dbReference type="PROSITE-ProRule" id="PRU00169"/>
    </source>
</evidence>
<feature type="domain" description="Sigma-54 factor interaction" evidence="7">
    <location>
        <begin position="141"/>
        <end position="370"/>
    </location>
</feature>
<dbReference type="SUPFAM" id="SSF52540">
    <property type="entry name" value="P-loop containing nucleoside triphosphate hydrolases"/>
    <property type="match status" value="1"/>
</dbReference>
<dbReference type="SMART" id="SM00448">
    <property type="entry name" value="REC"/>
    <property type="match status" value="1"/>
</dbReference>
<dbReference type="InterPro" id="IPR002078">
    <property type="entry name" value="Sigma_54_int"/>
</dbReference>
<dbReference type="Pfam" id="PF25601">
    <property type="entry name" value="AAA_lid_14"/>
    <property type="match status" value="1"/>
</dbReference>
<evidence type="ECO:0000256" key="3">
    <source>
        <dbReference type="ARBA" id="ARBA00023015"/>
    </source>
</evidence>
<evidence type="ECO:0000256" key="5">
    <source>
        <dbReference type="ARBA" id="ARBA00023163"/>
    </source>
</evidence>
<name>A0A502CF24_9GAMM</name>
<dbReference type="PANTHER" id="PTHR32071">
    <property type="entry name" value="TRANSCRIPTIONAL REGULATORY PROTEIN"/>
    <property type="match status" value="1"/>
</dbReference>
<dbReference type="Gene3D" id="3.40.50.300">
    <property type="entry name" value="P-loop containing nucleotide triphosphate hydrolases"/>
    <property type="match status" value="1"/>
</dbReference>
<dbReference type="InterPro" id="IPR025944">
    <property type="entry name" value="Sigma_54_int_dom_CS"/>
</dbReference>
<dbReference type="AlphaFoldDB" id="A0A502CF24"/>
<dbReference type="PROSITE" id="PS00676">
    <property type="entry name" value="SIGMA54_INTERACT_2"/>
    <property type="match status" value="1"/>
</dbReference>
<dbReference type="PROSITE" id="PS50045">
    <property type="entry name" value="SIGMA54_INTERACT_4"/>
    <property type="match status" value="1"/>
</dbReference>
<dbReference type="Pfam" id="PF00158">
    <property type="entry name" value="Sigma54_activat"/>
    <property type="match status" value="1"/>
</dbReference>
<dbReference type="InterPro" id="IPR027417">
    <property type="entry name" value="P-loop_NTPase"/>
</dbReference>
<evidence type="ECO:0000256" key="2">
    <source>
        <dbReference type="ARBA" id="ARBA00022840"/>
    </source>
</evidence>